<comment type="caution">
    <text evidence="4">The sequence shown here is derived from an EMBL/GenBank/DDBJ whole genome shotgun (WGS) entry which is preliminary data.</text>
</comment>
<dbReference type="AlphaFoldDB" id="A0A8K0TLN6"/>
<evidence type="ECO:0000256" key="3">
    <source>
        <dbReference type="SAM" id="SignalP"/>
    </source>
</evidence>
<keyword evidence="5" id="KW-1185">Reference proteome</keyword>
<feature type="signal peptide" evidence="3">
    <location>
        <begin position="1"/>
        <end position="26"/>
    </location>
</feature>
<keyword evidence="3" id="KW-0732">Signal</keyword>
<evidence type="ECO:0000256" key="1">
    <source>
        <dbReference type="SAM" id="MobiDB-lite"/>
    </source>
</evidence>
<evidence type="ECO:0000313" key="4">
    <source>
        <dbReference type="EMBL" id="KAH7362663.1"/>
    </source>
</evidence>
<keyword evidence="2" id="KW-1133">Transmembrane helix</keyword>
<keyword evidence="2" id="KW-0472">Membrane</keyword>
<evidence type="ECO:0000313" key="5">
    <source>
        <dbReference type="Proteomes" id="UP000813385"/>
    </source>
</evidence>
<feature type="compositionally biased region" description="Polar residues" evidence="1">
    <location>
        <begin position="376"/>
        <end position="386"/>
    </location>
</feature>
<gene>
    <name evidence="4" type="ORF">B0T11DRAFT_86500</name>
</gene>
<sequence length="386" mass="39434">MPVPSASGLRAAAILLLTLGVSSVAANDPVSLTVSHIHRCVTSCVFRSGSLNTDIGDILRCGSPYLNDCYCATATPALREVESYATACASAKCEAGDFSHDLSGIKSIYASYCAGAGYEQGLEAWFAPAEATSEPEAPATTTQEAAGGDVVTTTQLTVVTQTTAGNDADTLSRVVVLATSTLWVDPSGATVSAPSGGSGGGSNVTLGAGIGAGVGVALIVAGILIWLCVRRRRRLRATNNVPPAGWVAPAAGTTPPMAAVSSDQGLARKAVATAEVIPSPSPMSELNGHGHPPELGSKAVTPPPVSPMGSPAPVPIQTRMWNSEPRPELPSQGGSPPPVSPLAAAPVHNRPQEMWNSEPRPELYGQGGSPPPNYHQLANTQRTELP</sequence>
<feature type="region of interest" description="Disordered" evidence="1">
    <location>
        <begin position="278"/>
        <end position="386"/>
    </location>
</feature>
<feature type="compositionally biased region" description="Pro residues" evidence="1">
    <location>
        <begin position="301"/>
        <end position="314"/>
    </location>
</feature>
<feature type="transmembrane region" description="Helical" evidence="2">
    <location>
        <begin position="206"/>
        <end position="229"/>
    </location>
</feature>
<evidence type="ECO:0008006" key="6">
    <source>
        <dbReference type="Google" id="ProtNLM"/>
    </source>
</evidence>
<reference evidence="4" key="1">
    <citation type="journal article" date="2021" name="Nat. Commun.">
        <title>Genetic determinants of endophytism in the Arabidopsis root mycobiome.</title>
        <authorList>
            <person name="Mesny F."/>
            <person name="Miyauchi S."/>
            <person name="Thiergart T."/>
            <person name="Pickel B."/>
            <person name="Atanasova L."/>
            <person name="Karlsson M."/>
            <person name="Huettel B."/>
            <person name="Barry K.W."/>
            <person name="Haridas S."/>
            <person name="Chen C."/>
            <person name="Bauer D."/>
            <person name="Andreopoulos W."/>
            <person name="Pangilinan J."/>
            <person name="LaButti K."/>
            <person name="Riley R."/>
            <person name="Lipzen A."/>
            <person name="Clum A."/>
            <person name="Drula E."/>
            <person name="Henrissat B."/>
            <person name="Kohler A."/>
            <person name="Grigoriev I.V."/>
            <person name="Martin F.M."/>
            <person name="Hacquard S."/>
        </authorList>
    </citation>
    <scope>NUCLEOTIDE SEQUENCE</scope>
    <source>
        <strain evidence="4">MPI-CAGE-AT-0016</strain>
    </source>
</reference>
<name>A0A8K0TLN6_9PEZI</name>
<proteinExistence type="predicted"/>
<dbReference type="EMBL" id="JAGPXD010000003">
    <property type="protein sequence ID" value="KAH7362663.1"/>
    <property type="molecule type" value="Genomic_DNA"/>
</dbReference>
<protein>
    <recommendedName>
        <fullName evidence="6">Extracellular membrane protein CFEM domain-containing protein</fullName>
    </recommendedName>
</protein>
<dbReference type="Proteomes" id="UP000813385">
    <property type="component" value="Unassembled WGS sequence"/>
</dbReference>
<evidence type="ECO:0000256" key="2">
    <source>
        <dbReference type="SAM" id="Phobius"/>
    </source>
</evidence>
<feature type="chain" id="PRO_5035454392" description="Extracellular membrane protein CFEM domain-containing protein" evidence="3">
    <location>
        <begin position="27"/>
        <end position="386"/>
    </location>
</feature>
<dbReference type="OrthoDB" id="5152010at2759"/>
<accession>A0A8K0TLN6</accession>
<organism evidence="4 5">
    <name type="scientific">Plectosphaerella cucumerina</name>
    <dbReference type="NCBI Taxonomy" id="40658"/>
    <lineage>
        <taxon>Eukaryota</taxon>
        <taxon>Fungi</taxon>
        <taxon>Dikarya</taxon>
        <taxon>Ascomycota</taxon>
        <taxon>Pezizomycotina</taxon>
        <taxon>Sordariomycetes</taxon>
        <taxon>Hypocreomycetidae</taxon>
        <taxon>Glomerellales</taxon>
        <taxon>Plectosphaerellaceae</taxon>
        <taxon>Plectosphaerella</taxon>
    </lineage>
</organism>
<keyword evidence="2" id="KW-0812">Transmembrane</keyword>